<dbReference type="Pfam" id="PF03186">
    <property type="entry name" value="CobD_Cbib"/>
    <property type="match status" value="1"/>
</dbReference>
<dbReference type="GO" id="GO:0009236">
    <property type="term" value="P:cobalamin biosynthetic process"/>
    <property type="evidence" value="ECO:0007669"/>
    <property type="project" value="UniProtKB-UniRule"/>
</dbReference>
<evidence type="ECO:0000256" key="4">
    <source>
        <dbReference type="ARBA" id="ARBA00022475"/>
    </source>
</evidence>
<evidence type="ECO:0000256" key="7">
    <source>
        <dbReference type="ARBA" id="ARBA00022989"/>
    </source>
</evidence>
<dbReference type="GO" id="GO:0015420">
    <property type="term" value="F:ABC-type vitamin B12 transporter activity"/>
    <property type="evidence" value="ECO:0007669"/>
    <property type="project" value="UniProtKB-UniRule"/>
</dbReference>
<name>A0A413U5C3_9FIRM</name>
<accession>A0A413U5C3</accession>
<comment type="pathway">
    <text evidence="2 9">Cofactor biosynthesis; adenosylcobalamin biosynthesis.</text>
</comment>
<dbReference type="PANTHER" id="PTHR34308">
    <property type="entry name" value="COBALAMIN BIOSYNTHESIS PROTEIN CBIB"/>
    <property type="match status" value="1"/>
</dbReference>
<keyword evidence="4 9" id="KW-1003">Cell membrane</keyword>
<keyword evidence="8 9" id="KW-0472">Membrane</keyword>
<gene>
    <name evidence="9 10" type="primary">cobD</name>
    <name evidence="10" type="ORF">DW912_07585</name>
</gene>
<dbReference type="PANTHER" id="PTHR34308:SF1">
    <property type="entry name" value="COBALAMIN BIOSYNTHESIS PROTEIN CBIB"/>
    <property type="match status" value="1"/>
</dbReference>
<dbReference type="NCBIfam" id="TIGR00380">
    <property type="entry name" value="cobal_cbiB"/>
    <property type="match status" value="1"/>
</dbReference>
<dbReference type="GO" id="GO:0005886">
    <property type="term" value="C:plasma membrane"/>
    <property type="evidence" value="ECO:0007669"/>
    <property type="project" value="UniProtKB-SubCell"/>
</dbReference>
<evidence type="ECO:0000256" key="9">
    <source>
        <dbReference type="HAMAP-Rule" id="MF_00024"/>
    </source>
</evidence>
<evidence type="ECO:0000256" key="3">
    <source>
        <dbReference type="ARBA" id="ARBA00006263"/>
    </source>
</evidence>
<evidence type="ECO:0000256" key="8">
    <source>
        <dbReference type="ARBA" id="ARBA00023136"/>
    </source>
</evidence>
<comment type="function">
    <text evidence="9">Converts cobyric acid to cobinamide by the addition of aminopropanol on the F carboxylic group.</text>
</comment>
<evidence type="ECO:0000256" key="5">
    <source>
        <dbReference type="ARBA" id="ARBA00022573"/>
    </source>
</evidence>
<evidence type="ECO:0000256" key="1">
    <source>
        <dbReference type="ARBA" id="ARBA00004651"/>
    </source>
</evidence>
<keyword evidence="6 9" id="KW-0812">Transmembrane</keyword>
<dbReference type="InterPro" id="IPR004485">
    <property type="entry name" value="Cobalamin_biosynth_CobD/CbiB"/>
</dbReference>
<dbReference type="AlphaFoldDB" id="A0A413U5C3"/>
<organism evidence="10 11">
    <name type="scientific">Agathobacter rectalis</name>
    <dbReference type="NCBI Taxonomy" id="39491"/>
    <lineage>
        <taxon>Bacteria</taxon>
        <taxon>Bacillati</taxon>
        <taxon>Bacillota</taxon>
        <taxon>Clostridia</taxon>
        <taxon>Lachnospirales</taxon>
        <taxon>Lachnospiraceae</taxon>
        <taxon>Agathobacter</taxon>
    </lineage>
</organism>
<evidence type="ECO:0000313" key="10">
    <source>
        <dbReference type="EMBL" id="RHA92570.1"/>
    </source>
</evidence>
<dbReference type="HAMAP" id="MF_00024">
    <property type="entry name" value="CobD_CbiB"/>
    <property type="match status" value="1"/>
</dbReference>
<feature type="transmembrane region" description="Helical" evidence="9">
    <location>
        <begin position="63"/>
        <end position="84"/>
    </location>
</feature>
<keyword evidence="7 9" id="KW-1133">Transmembrane helix</keyword>
<dbReference type="Proteomes" id="UP000286220">
    <property type="component" value="Unassembled WGS sequence"/>
</dbReference>
<reference evidence="10 11" key="1">
    <citation type="submission" date="2018-08" db="EMBL/GenBank/DDBJ databases">
        <title>A genome reference for cultivated species of the human gut microbiota.</title>
        <authorList>
            <person name="Zou Y."/>
            <person name="Xue W."/>
            <person name="Luo G."/>
        </authorList>
    </citation>
    <scope>NUCLEOTIDE SEQUENCE [LARGE SCALE GENOMIC DNA]</scope>
    <source>
        <strain evidence="10 11">AM42-17AT</strain>
    </source>
</reference>
<dbReference type="RefSeq" id="WP_118332326.1">
    <property type="nucleotide sequence ID" value="NZ_QSFZ01000006.1"/>
</dbReference>
<keyword evidence="5 9" id="KW-0169">Cobalamin biosynthesis</keyword>
<comment type="caution">
    <text evidence="10">The sequence shown here is derived from an EMBL/GenBank/DDBJ whole genome shotgun (WGS) entry which is preliminary data.</text>
</comment>
<evidence type="ECO:0000256" key="2">
    <source>
        <dbReference type="ARBA" id="ARBA00004953"/>
    </source>
</evidence>
<dbReference type="UniPathway" id="UPA00148"/>
<comment type="subcellular location">
    <subcellularLocation>
        <location evidence="1 9">Cell membrane</location>
        <topology evidence="1 9">Multi-pass membrane protein</topology>
    </subcellularLocation>
</comment>
<feature type="transmembrane region" description="Helical" evidence="9">
    <location>
        <begin position="307"/>
        <end position="329"/>
    </location>
</feature>
<dbReference type="EMBL" id="QSFZ01000006">
    <property type="protein sequence ID" value="RHA92570.1"/>
    <property type="molecule type" value="Genomic_DNA"/>
</dbReference>
<sequence length="330" mass="36365">MCYHIFAFIAGFVLDLLIGDPHFIPHPVRLIGSLISSLDKRLNCDAGYNSSEKKLNLIKYKRGMLLAFTVIFATFAMSVIIIVAAYSINLYAGVIAEAVMTWQILATKCLRVESMRVYDALKTDGVDAGRRAVSMIVGRDTSVLDAAGVTRAAVETIAENTSDGVIAPMLYTAIGGPVLGFVYKAVNTMDSMLGYKNDKYMYFGRFAARLDDVVNFIPARISAYLMIAAAFIGGRQFDGKNAYRIFKRDRFNHASPNSAQTESVCAGALRVQLAGDAVYFGKLVKKKYIGDGLREIEYEDIKRANRLMYITAFLCELLSVAVMSLVLILL</sequence>
<comment type="similarity">
    <text evidence="3 9">Belongs to the CobD/CbiB family.</text>
</comment>
<proteinExistence type="inferred from homology"/>
<comment type="caution">
    <text evidence="9">Lacks conserved residue(s) required for the propagation of feature annotation.</text>
</comment>
<evidence type="ECO:0000313" key="11">
    <source>
        <dbReference type="Proteomes" id="UP000286220"/>
    </source>
</evidence>
<dbReference type="GO" id="GO:0048472">
    <property type="term" value="F:threonine-phosphate decarboxylase activity"/>
    <property type="evidence" value="ECO:0007669"/>
    <property type="project" value="InterPro"/>
</dbReference>
<evidence type="ECO:0000256" key="6">
    <source>
        <dbReference type="ARBA" id="ARBA00022692"/>
    </source>
</evidence>
<protein>
    <recommendedName>
        <fullName evidence="9">Cobalamin biosynthesis protein CobD</fullName>
    </recommendedName>
</protein>